<dbReference type="NCBIfam" id="TIGR00291">
    <property type="entry name" value="RNA_SBDS"/>
    <property type="match status" value="1"/>
</dbReference>
<dbReference type="SUPFAM" id="SSF89895">
    <property type="entry name" value="FYSH domain"/>
    <property type="match status" value="1"/>
</dbReference>
<dbReference type="InterPro" id="IPR036786">
    <property type="entry name" value="Ribosome_mat_SBDS_N_sf"/>
</dbReference>
<comment type="similarity">
    <text evidence="1">Belongs to the SDO1/SBDS family.</text>
</comment>
<dbReference type="InterPro" id="IPR018978">
    <property type="entry name" value="SDO1/SBDS_central"/>
</dbReference>
<dbReference type="Gene3D" id="1.10.10.900">
    <property type="entry name" value="SBDS protein C-terminal domain, subdomain 1"/>
    <property type="match status" value="1"/>
</dbReference>
<evidence type="ECO:0000259" key="3">
    <source>
        <dbReference type="Pfam" id="PF09377"/>
    </source>
</evidence>
<dbReference type="Proteomes" id="UP000245509">
    <property type="component" value="Unassembled WGS sequence"/>
</dbReference>
<dbReference type="InterPro" id="IPR019783">
    <property type="entry name" value="SDO1/SBDS_N"/>
</dbReference>
<sequence>MKDKDTEISIKYKKEGYNFEIIVYLKKAFEYKEGKIKDIREVLAVEEIFKDSKKGERASTESLKKAFGTTDVLEVAKQILENSEIPLPTEYKRELIEEKKKQIIEYIRRIAYDSKNNMPLTYERAKELFEMVKYNVDINKPVEKQAEEVLKEIRKKYPLKIEYKNIKLIVYPNKFRIIGIIKNKYKIIKENWGENYEAILEIPIGLLSEFYSDIGKLCGEDCIVEEIKK</sequence>
<feature type="domain" description="Ribosome maturation protein SDO1/SBDS N-terminal" evidence="2">
    <location>
        <begin position="9"/>
        <end position="90"/>
    </location>
</feature>
<comment type="caution">
    <text evidence="5">The sequence shown here is derived from an EMBL/GenBank/DDBJ whole genome shotgun (WGS) entry which is preliminary data.</text>
</comment>
<dbReference type="Gene3D" id="3.30.70.240">
    <property type="match status" value="1"/>
</dbReference>
<reference evidence="5" key="1">
    <citation type="journal article" date="2015" name="Appl. Environ. Microbiol.">
        <title>Nanoarchaeota, Their Sulfolobales Host, and Nanoarchaeota Virus Distribution across Yellowstone National Park Hot Springs.</title>
        <authorList>
            <person name="Munson-McGee J.H."/>
            <person name="Field E.K."/>
            <person name="Bateson M."/>
            <person name="Rooney C."/>
            <person name="Stepanauskas R."/>
            <person name="Young M.J."/>
        </authorList>
    </citation>
    <scope>NUCLEOTIDE SEQUENCE [LARGE SCALE GENOMIC DNA]</scope>
    <source>
        <strain evidence="5">SCGC AB-777_F03</strain>
    </source>
</reference>
<dbReference type="EMBL" id="QEFP01000003">
    <property type="protein sequence ID" value="PVU68802.1"/>
    <property type="molecule type" value="Genomic_DNA"/>
</dbReference>
<evidence type="ECO:0000259" key="2">
    <source>
        <dbReference type="Pfam" id="PF01172"/>
    </source>
</evidence>
<dbReference type="EMBL" id="QEFP02000006">
    <property type="protein sequence ID" value="MCC5447046.1"/>
    <property type="molecule type" value="Genomic_DNA"/>
</dbReference>
<dbReference type="Gene3D" id="3.30.1250.10">
    <property type="entry name" value="Ribosome maturation protein SBDS, N-terminal domain"/>
    <property type="match status" value="1"/>
</dbReference>
<dbReference type="GO" id="GO:0042256">
    <property type="term" value="P:cytosolic ribosome assembly"/>
    <property type="evidence" value="ECO:0007669"/>
    <property type="project" value="InterPro"/>
</dbReference>
<dbReference type="InterPro" id="IPR037188">
    <property type="entry name" value="Sdo1/SBDS_central_sf"/>
</dbReference>
<feature type="domain" description="Ribosome maturation protein SDO1/SBDS central" evidence="3">
    <location>
        <begin position="101"/>
        <end position="161"/>
    </location>
</feature>
<reference evidence="4" key="3">
    <citation type="submission" date="2017-05" db="EMBL/GenBank/DDBJ databases">
        <authorList>
            <person name="Munson-Mcgee J.H."/>
        </authorList>
    </citation>
    <scope>NUCLEOTIDE SEQUENCE</scope>
    <source>
        <strain evidence="4">SCGC AB-777_F03</strain>
    </source>
</reference>
<reference evidence="5" key="2">
    <citation type="submission" date="2017-05" db="EMBL/GenBank/DDBJ databases">
        <authorList>
            <person name="Song R."/>
            <person name="Chenine A.L."/>
            <person name="Ruprecht R.M."/>
        </authorList>
    </citation>
    <scope>NUCLEOTIDE SEQUENCE</scope>
    <source>
        <strain evidence="5">SCGC AB-777_F03</strain>
    </source>
</reference>
<proteinExistence type="inferred from homology"/>
<evidence type="ECO:0000313" key="5">
    <source>
        <dbReference type="EMBL" id="PVU68802.1"/>
    </source>
</evidence>
<evidence type="ECO:0000256" key="1">
    <source>
        <dbReference type="ARBA" id="ARBA00007433"/>
    </source>
</evidence>
<dbReference type="RefSeq" id="WP_228615274.1">
    <property type="nucleotide sequence ID" value="NZ_QEFP02000006.1"/>
</dbReference>
<dbReference type="PANTHER" id="PTHR10927">
    <property type="entry name" value="RIBOSOME MATURATION PROTEIN SBDS"/>
    <property type="match status" value="1"/>
</dbReference>
<dbReference type="Pfam" id="PF09377">
    <property type="entry name" value="SBDS_domain_II"/>
    <property type="match status" value="1"/>
</dbReference>
<organism evidence="5">
    <name type="scientific">Nanobsidianus stetteri</name>
    <dbReference type="NCBI Taxonomy" id="1294122"/>
    <lineage>
        <taxon>Archaea</taxon>
        <taxon>Nanobdellota</taxon>
        <taxon>Candidatus Nanoarchaeia</taxon>
        <taxon>Nanoarchaeales</taxon>
        <taxon>Nanopusillaceae</taxon>
        <taxon>Candidatus Nanobsidianus</taxon>
    </lineage>
</organism>
<accession>A0A2T9WLV8</accession>
<dbReference type="InterPro" id="IPR039100">
    <property type="entry name" value="Sdo1/SBDS-like"/>
</dbReference>
<evidence type="ECO:0000313" key="4">
    <source>
        <dbReference type="EMBL" id="MCC5447046.1"/>
    </source>
</evidence>
<dbReference type="SUPFAM" id="SSF109728">
    <property type="entry name" value="Hypothetical protein AF0491, middle domain"/>
    <property type="match status" value="1"/>
</dbReference>
<dbReference type="Pfam" id="PF01172">
    <property type="entry name" value="SBDS_N"/>
    <property type="match status" value="1"/>
</dbReference>
<gene>
    <name evidence="4" type="ORF">DDW03_001350</name>
    <name evidence="5" type="ORF">DDW03_01120</name>
</gene>
<name>A0A2T9WLV8_NANST</name>
<protein>
    <submittedName>
        <fullName evidence="5">Ribosome assembly factor SBDS</fullName>
    </submittedName>
</protein>
<dbReference type="AlphaFoldDB" id="A0A2T9WLV8"/>
<dbReference type="InterPro" id="IPR002140">
    <property type="entry name" value="Sdo1/SBDS"/>
</dbReference>
<dbReference type="PANTHER" id="PTHR10927:SF4">
    <property type="entry name" value="RIBOSOME MATURATION PROTEIN SDO1 HOMOLOG"/>
    <property type="match status" value="1"/>
</dbReference>
<reference evidence="4" key="4">
    <citation type="submission" date="2021-11" db="EMBL/GenBank/DDBJ databases">
        <authorList>
            <person name="Munson-Mcgee J."/>
            <person name="Field E."/>
            <person name="Bateson M."/>
            <person name="Rooney C."/>
            <person name="Stepanauskas R."/>
            <person name="Young M."/>
        </authorList>
    </citation>
    <scope>NUCLEOTIDE SEQUENCE</scope>
    <source>
        <strain evidence="4">SCGC AB-777_F03</strain>
    </source>
</reference>